<name>A0A1F8B8E5_9BACT</name>
<gene>
    <name evidence="2" type="ORF">A2892_03655</name>
</gene>
<comment type="caution">
    <text evidence="2">The sequence shown here is derived from an EMBL/GenBank/DDBJ whole genome shotgun (WGS) entry which is preliminary data.</text>
</comment>
<proteinExistence type="predicted"/>
<evidence type="ECO:0000313" key="3">
    <source>
        <dbReference type="Proteomes" id="UP000176404"/>
    </source>
</evidence>
<sequence>MSKSKKRRAMMTVGEWVESLSEEDLLNLRHLAKLGFSTLEMRPHGQYSGRLPQWTLPGAVEEQMKDTGLETEELRIQRSPQHKYYPNALGKSRKKKPGKEGEP</sequence>
<accession>A0A1F8B8E5</accession>
<dbReference type="Proteomes" id="UP000176404">
    <property type="component" value="Unassembled WGS sequence"/>
</dbReference>
<evidence type="ECO:0000256" key="1">
    <source>
        <dbReference type="SAM" id="MobiDB-lite"/>
    </source>
</evidence>
<dbReference type="AlphaFoldDB" id="A0A1F8B8E5"/>
<dbReference type="EMBL" id="MGHD01000010">
    <property type="protein sequence ID" value="OGM59969.1"/>
    <property type="molecule type" value="Genomic_DNA"/>
</dbReference>
<evidence type="ECO:0000313" key="2">
    <source>
        <dbReference type="EMBL" id="OGM59969.1"/>
    </source>
</evidence>
<reference evidence="2 3" key="1">
    <citation type="journal article" date="2016" name="Nat. Commun.">
        <title>Thousands of microbial genomes shed light on interconnected biogeochemical processes in an aquifer system.</title>
        <authorList>
            <person name="Anantharaman K."/>
            <person name="Brown C.T."/>
            <person name="Hug L.A."/>
            <person name="Sharon I."/>
            <person name="Castelle C.J."/>
            <person name="Probst A.J."/>
            <person name="Thomas B.C."/>
            <person name="Singh A."/>
            <person name="Wilkins M.J."/>
            <person name="Karaoz U."/>
            <person name="Brodie E.L."/>
            <person name="Williams K.H."/>
            <person name="Hubbard S.S."/>
            <person name="Banfield J.F."/>
        </authorList>
    </citation>
    <scope>NUCLEOTIDE SEQUENCE [LARGE SCALE GENOMIC DNA]</scope>
</reference>
<protein>
    <submittedName>
        <fullName evidence="2">Uncharacterized protein</fullName>
    </submittedName>
</protein>
<organism evidence="2 3">
    <name type="scientific">Candidatus Woesebacteria bacterium RIFCSPLOWO2_01_FULL_39_10b</name>
    <dbReference type="NCBI Taxonomy" id="1802517"/>
    <lineage>
        <taxon>Bacteria</taxon>
        <taxon>Candidatus Woeseibacteriota</taxon>
    </lineage>
</organism>
<feature type="region of interest" description="Disordered" evidence="1">
    <location>
        <begin position="71"/>
        <end position="103"/>
    </location>
</feature>